<reference evidence="9" key="1">
    <citation type="submission" date="2016-04" db="EMBL/GenBank/DDBJ databases">
        <authorList>
            <person name="Chen L."/>
            <person name="Zhuang W."/>
            <person name="Wang G."/>
        </authorList>
    </citation>
    <scope>NUCLEOTIDE SEQUENCE [LARGE SCALE GENOMIC DNA]</scope>
    <source>
        <strain evidence="9">208</strain>
    </source>
</reference>
<dbReference type="SUPFAM" id="SSF46894">
    <property type="entry name" value="C-terminal effector domain of the bipartite response regulators"/>
    <property type="match status" value="1"/>
</dbReference>
<dbReference type="GO" id="GO:0000160">
    <property type="term" value="P:phosphorelay signal transduction system"/>
    <property type="evidence" value="ECO:0007669"/>
    <property type="project" value="InterPro"/>
</dbReference>
<dbReference type="AlphaFoldDB" id="A0A1V9FKE9"/>
<dbReference type="InterPro" id="IPR058245">
    <property type="entry name" value="NreC/VraR/RcsB-like_REC"/>
</dbReference>
<dbReference type="PROSITE" id="PS50043">
    <property type="entry name" value="HTH_LUXR_2"/>
    <property type="match status" value="1"/>
</dbReference>
<dbReference type="SMART" id="SM00448">
    <property type="entry name" value="REC"/>
    <property type="match status" value="1"/>
</dbReference>
<feature type="modified residue" description="4-aspartylphosphate" evidence="5">
    <location>
        <position position="54"/>
    </location>
</feature>
<dbReference type="SMART" id="SM00421">
    <property type="entry name" value="HTH_LUXR"/>
    <property type="match status" value="1"/>
</dbReference>
<dbReference type="PANTHER" id="PTHR43214:SF41">
    <property type="entry name" value="NITRATE_NITRITE RESPONSE REGULATOR PROTEIN NARP"/>
    <property type="match status" value="1"/>
</dbReference>
<keyword evidence="9" id="KW-1185">Reference proteome</keyword>
<dbReference type="Proteomes" id="UP000192276">
    <property type="component" value="Unassembled WGS sequence"/>
</dbReference>
<dbReference type="InterPro" id="IPR016032">
    <property type="entry name" value="Sig_transdc_resp-reg_C-effctor"/>
</dbReference>
<keyword evidence="2" id="KW-0805">Transcription regulation</keyword>
<protein>
    <submittedName>
        <fullName evidence="8">DNA-binding response regulator</fullName>
    </submittedName>
</protein>
<evidence type="ECO:0000256" key="1">
    <source>
        <dbReference type="ARBA" id="ARBA00022553"/>
    </source>
</evidence>
<dbReference type="PANTHER" id="PTHR43214">
    <property type="entry name" value="TWO-COMPONENT RESPONSE REGULATOR"/>
    <property type="match status" value="1"/>
</dbReference>
<dbReference type="EMBL" id="LWBP01000187">
    <property type="protein sequence ID" value="OQP58761.1"/>
    <property type="molecule type" value="Genomic_DNA"/>
</dbReference>
<gene>
    <name evidence="8" type="ORF">A4R26_22615</name>
</gene>
<evidence type="ECO:0000256" key="5">
    <source>
        <dbReference type="PROSITE-ProRule" id="PRU00169"/>
    </source>
</evidence>
<dbReference type="GO" id="GO:0006355">
    <property type="term" value="P:regulation of DNA-templated transcription"/>
    <property type="evidence" value="ECO:0007669"/>
    <property type="project" value="InterPro"/>
</dbReference>
<dbReference type="InterPro" id="IPR000792">
    <property type="entry name" value="Tscrpt_reg_LuxR_C"/>
</dbReference>
<dbReference type="SUPFAM" id="SSF52172">
    <property type="entry name" value="CheY-like"/>
    <property type="match status" value="1"/>
</dbReference>
<dbReference type="PROSITE" id="PS00622">
    <property type="entry name" value="HTH_LUXR_1"/>
    <property type="match status" value="1"/>
</dbReference>
<proteinExistence type="predicted"/>
<organism evidence="8 9">
    <name type="scientific">Niastella populi</name>
    <dbReference type="NCBI Taxonomy" id="550983"/>
    <lineage>
        <taxon>Bacteria</taxon>
        <taxon>Pseudomonadati</taxon>
        <taxon>Bacteroidota</taxon>
        <taxon>Chitinophagia</taxon>
        <taxon>Chitinophagales</taxon>
        <taxon>Chitinophagaceae</taxon>
        <taxon>Niastella</taxon>
    </lineage>
</organism>
<dbReference type="InterPro" id="IPR011006">
    <property type="entry name" value="CheY-like_superfamily"/>
</dbReference>
<evidence type="ECO:0000313" key="9">
    <source>
        <dbReference type="Proteomes" id="UP000192276"/>
    </source>
</evidence>
<dbReference type="RefSeq" id="WP_081165083.1">
    <property type="nucleotide sequence ID" value="NZ_LWBP01000187.1"/>
</dbReference>
<dbReference type="InterPro" id="IPR001789">
    <property type="entry name" value="Sig_transdc_resp-reg_receiver"/>
</dbReference>
<dbReference type="CDD" id="cd06170">
    <property type="entry name" value="LuxR_C_like"/>
    <property type="match status" value="1"/>
</dbReference>
<keyword evidence="3 8" id="KW-0238">DNA-binding</keyword>
<keyword evidence="1 5" id="KW-0597">Phosphoprotein</keyword>
<evidence type="ECO:0000256" key="2">
    <source>
        <dbReference type="ARBA" id="ARBA00023015"/>
    </source>
</evidence>
<name>A0A1V9FKE9_9BACT</name>
<evidence type="ECO:0000256" key="3">
    <source>
        <dbReference type="ARBA" id="ARBA00023125"/>
    </source>
</evidence>
<dbReference type="Pfam" id="PF00196">
    <property type="entry name" value="GerE"/>
    <property type="match status" value="1"/>
</dbReference>
<evidence type="ECO:0000313" key="8">
    <source>
        <dbReference type="EMBL" id="OQP58761.1"/>
    </source>
</evidence>
<comment type="caution">
    <text evidence="8">The sequence shown here is derived from an EMBL/GenBank/DDBJ whole genome shotgun (WGS) entry which is preliminary data.</text>
</comment>
<dbReference type="GO" id="GO:0003677">
    <property type="term" value="F:DNA binding"/>
    <property type="evidence" value="ECO:0007669"/>
    <property type="project" value="UniProtKB-KW"/>
</dbReference>
<feature type="domain" description="HTH luxR-type" evidence="6">
    <location>
        <begin position="142"/>
        <end position="207"/>
    </location>
</feature>
<dbReference type="CDD" id="cd17535">
    <property type="entry name" value="REC_NarL-like"/>
    <property type="match status" value="1"/>
</dbReference>
<evidence type="ECO:0000259" key="6">
    <source>
        <dbReference type="PROSITE" id="PS50043"/>
    </source>
</evidence>
<dbReference type="OrthoDB" id="1013073at2"/>
<dbReference type="STRING" id="550983.A4R26_22615"/>
<feature type="domain" description="Response regulatory" evidence="7">
    <location>
        <begin position="3"/>
        <end position="119"/>
    </location>
</feature>
<evidence type="ECO:0000256" key="4">
    <source>
        <dbReference type="ARBA" id="ARBA00023163"/>
    </source>
</evidence>
<accession>A0A1V9FKE9</accession>
<sequence length="209" mass="23155">MTKFLIADDHSLIRKGLSTLLREEFPGAEVSEVTDSSALIKEAVVQKWDLIISDISMPGRNILETLKQLKKILPATPVLILSVHPEDQYVVRALKAGASGYLNKESHPDELVKAVRQLLQGKKYISAEGAEKLAASFGDDPNQQPHEKLSEREFDVLKRIASGKTVSEIATVLSLSVNTISTYRSRILEKMGMQNNAELTVYAIENKLI</sequence>
<evidence type="ECO:0000259" key="7">
    <source>
        <dbReference type="PROSITE" id="PS50110"/>
    </source>
</evidence>
<dbReference type="InterPro" id="IPR039420">
    <property type="entry name" value="WalR-like"/>
</dbReference>
<dbReference type="Pfam" id="PF00072">
    <property type="entry name" value="Response_reg"/>
    <property type="match status" value="1"/>
</dbReference>
<dbReference type="PRINTS" id="PR00038">
    <property type="entry name" value="HTHLUXR"/>
</dbReference>
<keyword evidence="4" id="KW-0804">Transcription</keyword>
<dbReference type="PROSITE" id="PS50110">
    <property type="entry name" value="RESPONSE_REGULATORY"/>
    <property type="match status" value="1"/>
</dbReference>
<dbReference type="Gene3D" id="3.40.50.2300">
    <property type="match status" value="1"/>
</dbReference>